<dbReference type="InterPro" id="IPR012334">
    <property type="entry name" value="Pectin_lyas_fold"/>
</dbReference>
<feature type="signal peptide" evidence="1">
    <location>
        <begin position="1"/>
        <end position="20"/>
    </location>
</feature>
<keyword evidence="1" id="KW-0732">Signal</keyword>
<reference evidence="2 3" key="1">
    <citation type="submission" date="2020-04" db="EMBL/GenBank/DDBJ databases">
        <authorList>
            <person name="De Canck E."/>
        </authorList>
    </citation>
    <scope>NUCLEOTIDE SEQUENCE [LARGE SCALE GENOMIC DNA]</scope>
    <source>
        <strain evidence="2 3">LMG 28138</strain>
    </source>
</reference>
<dbReference type="EMBL" id="CADIKM010000006">
    <property type="protein sequence ID" value="CAB3784268.1"/>
    <property type="molecule type" value="Genomic_DNA"/>
</dbReference>
<protein>
    <submittedName>
        <fullName evidence="2">Uncharacterized protein</fullName>
    </submittedName>
</protein>
<accession>A0A6S7BBA2</accession>
<proteinExistence type="predicted"/>
<dbReference type="Gene3D" id="2.160.20.10">
    <property type="entry name" value="Single-stranded right-handed beta-helix, Pectin lyase-like"/>
    <property type="match status" value="1"/>
</dbReference>
<gene>
    <name evidence="2" type="ORF">LMG28138_01775</name>
</gene>
<dbReference type="InterPro" id="IPR011050">
    <property type="entry name" value="Pectin_lyase_fold/virulence"/>
</dbReference>
<feature type="chain" id="PRO_5028838954" evidence="1">
    <location>
        <begin position="21"/>
        <end position="746"/>
    </location>
</feature>
<organism evidence="2 3">
    <name type="scientific">Pararobbsia alpina</name>
    <dbReference type="NCBI Taxonomy" id="621374"/>
    <lineage>
        <taxon>Bacteria</taxon>
        <taxon>Pseudomonadati</taxon>
        <taxon>Pseudomonadota</taxon>
        <taxon>Betaproteobacteria</taxon>
        <taxon>Burkholderiales</taxon>
        <taxon>Burkholderiaceae</taxon>
        <taxon>Pararobbsia</taxon>
    </lineage>
</organism>
<dbReference type="SUPFAM" id="SSF51126">
    <property type="entry name" value="Pectin lyase-like"/>
    <property type="match status" value="1"/>
</dbReference>
<dbReference type="RefSeq" id="WP_175104386.1">
    <property type="nucleotide sequence ID" value="NZ_CADIKM010000006.1"/>
</dbReference>
<dbReference type="AlphaFoldDB" id="A0A6S7BBA2"/>
<sequence>MMMKRFLAVLLLLVSAAAHAQFTPGQILTAAQLNSALAAKLSLTGGTLTGPLTAQSLSLIGAATLPSVAITGGTITGLSALTAPTQPAGDSSSNAATTQFVSSGLLNRLTHVSNQAALQSITTTVLGAFTAIHRDGYTAAGDGGQMDYVWSSSACSLNSGAGDNGSQVPASGGGCWNWSPPASGVTAMVFGAAGNGTATDTTALQSTINATAAAKIPLLFDAQHLYKTTAPLTVSTPLKIVGPYRYGVWQTASTNTQSYCAWGILATGNTDVLVLNAQTGTLTGVCIQPGTATATTAANAATSATAGAAVKLAPVDASHYISGWTIAFNTILHPYDGIAIDGTGASSNCCGAGTAADGNLIANNTIVNPADAGIANGRNTVYANTTGNNYYDNAILCINSTSQANGIGFLLADGAVNYEGTDNGPLGCHIGMALIPGSISGQNQNVGLRAHGVLGDQSGLYGLEIAPYVPSGASVGGAVQFVSFDAAWAASTSNQTAIYASCPANTSCNHITFNNIIAHGGSGQTVPIMNVQQGQGGPNDFSIVNSTLCSTGAAGTGEVALNLSLAYAAHVLVNNNRIGSNCGPGGSTPTQVGLALSIAHPTGNGQISIIGNDFSDVQSGGYTPISYTPYASGGVNGDDVVIVKDNLGVNQTCATVAAAASITAPASSDCLNVTVTTSAFTVNDILGNWAGRELRIFVPGNGSSTALTLNASGGGEAQRMCSTLTIPAWGSATLYHNYAYNCWASK</sequence>
<name>A0A6S7BBA2_9BURK</name>
<evidence type="ECO:0000313" key="2">
    <source>
        <dbReference type="EMBL" id="CAB3784268.1"/>
    </source>
</evidence>
<evidence type="ECO:0000256" key="1">
    <source>
        <dbReference type="SAM" id="SignalP"/>
    </source>
</evidence>
<dbReference type="Proteomes" id="UP000494115">
    <property type="component" value="Unassembled WGS sequence"/>
</dbReference>
<evidence type="ECO:0000313" key="3">
    <source>
        <dbReference type="Proteomes" id="UP000494115"/>
    </source>
</evidence>
<keyword evidence="3" id="KW-1185">Reference proteome</keyword>